<dbReference type="KEGG" id="aaxa:NCTC10138_01338"/>
<accession>A0A449BF63</accession>
<organism evidence="1 2">
    <name type="scientific">Haploplasma axanthum</name>
    <name type="common">Acholeplasma axanthum</name>
    <dbReference type="NCBI Taxonomy" id="29552"/>
    <lineage>
        <taxon>Bacteria</taxon>
        <taxon>Bacillati</taxon>
        <taxon>Mycoplasmatota</taxon>
        <taxon>Mollicutes</taxon>
        <taxon>Acholeplasmatales</taxon>
        <taxon>Acholeplasmataceae</taxon>
        <taxon>Haploplasma</taxon>
    </lineage>
</organism>
<protein>
    <submittedName>
        <fullName evidence="1">Uncharacterized protein</fullName>
    </submittedName>
</protein>
<sequence>MKMKVTINGQVSKEALNTILAEQKEKIETITTFCKKHKITELSYKDNVLEYDYEISPTKTKAKEVETRWKKKQELLRLG</sequence>
<proteinExistence type="predicted"/>
<dbReference type="STRING" id="1278311.GCA_000428705_00029"/>
<dbReference type="Proteomes" id="UP000289841">
    <property type="component" value="Chromosome"/>
</dbReference>
<evidence type="ECO:0000313" key="1">
    <source>
        <dbReference type="EMBL" id="VEU80950.1"/>
    </source>
</evidence>
<dbReference type="EMBL" id="LR215048">
    <property type="protein sequence ID" value="VEU80950.1"/>
    <property type="molecule type" value="Genomic_DNA"/>
</dbReference>
<dbReference type="AlphaFoldDB" id="A0A449BF63"/>
<keyword evidence="2" id="KW-1185">Reference proteome</keyword>
<gene>
    <name evidence="1" type="ORF">NCTC10138_01338</name>
</gene>
<reference evidence="1 2" key="1">
    <citation type="submission" date="2019-01" db="EMBL/GenBank/DDBJ databases">
        <authorList>
            <consortium name="Pathogen Informatics"/>
        </authorList>
    </citation>
    <scope>NUCLEOTIDE SEQUENCE [LARGE SCALE GENOMIC DNA]</scope>
    <source>
        <strain evidence="1 2">NCTC10138</strain>
    </source>
</reference>
<evidence type="ECO:0000313" key="2">
    <source>
        <dbReference type="Proteomes" id="UP000289841"/>
    </source>
</evidence>
<name>A0A449BF63_HAPAX</name>